<sequence>MLMRAQAAYIRDQGAPEEMLVLRSHAMRSLQLASVAMASLGDMADPIEGLQARLTGPV</sequence>
<evidence type="ECO:0000313" key="2">
    <source>
        <dbReference type="Proteomes" id="UP001596495"/>
    </source>
</evidence>
<gene>
    <name evidence="1" type="ORF">ACFQNJ_02055</name>
</gene>
<dbReference type="EMBL" id="JBHTBX010000001">
    <property type="protein sequence ID" value="MFC7433290.1"/>
    <property type="molecule type" value="Genomic_DNA"/>
</dbReference>
<accession>A0ABW2R491</accession>
<proteinExistence type="predicted"/>
<dbReference type="Proteomes" id="UP001596495">
    <property type="component" value="Unassembled WGS sequence"/>
</dbReference>
<protein>
    <submittedName>
        <fullName evidence="1">Uncharacterized protein</fullName>
    </submittedName>
</protein>
<comment type="caution">
    <text evidence="1">The sequence shown here is derived from an EMBL/GenBank/DDBJ whole genome shotgun (WGS) entry which is preliminary data.</text>
</comment>
<dbReference type="RefSeq" id="WP_382253429.1">
    <property type="nucleotide sequence ID" value="NZ_JBHTBX010000001.1"/>
</dbReference>
<name>A0ABW2R491_9BURK</name>
<organism evidence="1 2">
    <name type="scientific">Hydrogenophaga bisanensis</name>
    <dbReference type="NCBI Taxonomy" id="439611"/>
    <lineage>
        <taxon>Bacteria</taxon>
        <taxon>Pseudomonadati</taxon>
        <taxon>Pseudomonadota</taxon>
        <taxon>Betaproteobacteria</taxon>
        <taxon>Burkholderiales</taxon>
        <taxon>Comamonadaceae</taxon>
        <taxon>Hydrogenophaga</taxon>
    </lineage>
</organism>
<keyword evidence="2" id="KW-1185">Reference proteome</keyword>
<evidence type="ECO:0000313" key="1">
    <source>
        <dbReference type="EMBL" id="MFC7433290.1"/>
    </source>
</evidence>
<reference evidence="2" key="1">
    <citation type="journal article" date="2019" name="Int. J. Syst. Evol. Microbiol.">
        <title>The Global Catalogue of Microorganisms (GCM) 10K type strain sequencing project: providing services to taxonomists for standard genome sequencing and annotation.</title>
        <authorList>
            <consortium name="The Broad Institute Genomics Platform"/>
            <consortium name="The Broad Institute Genome Sequencing Center for Infectious Disease"/>
            <person name="Wu L."/>
            <person name="Ma J."/>
        </authorList>
    </citation>
    <scope>NUCLEOTIDE SEQUENCE [LARGE SCALE GENOMIC DNA]</scope>
    <source>
        <strain evidence="2">CCUG 54518</strain>
    </source>
</reference>